<evidence type="ECO:0008006" key="3">
    <source>
        <dbReference type="Google" id="ProtNLM"/>
    </source>
</evidence>
<organism evidence="1 2">
    <name type="scientific">Eumeta variegata</name>
    <name type="common">Bagworm moth</name>
    <name type="synonym">Eumeta japonica</name>
    <dbReference type="NCBI Taxonomy" id="151549"/>
    <lineage>
        <taxon>Eukaryota</taxon>
        <taxon>Metazoa</taxon>
        <taxon>Ecdysozoa</taxon>
        <taxon>Arthropoda</taxon>
        <taxon>Hexapoda</taxon>
        <taxon>Insecta</taxon>
        <taxon>Pterygota</taxon>
        <taxon>Neoptera</taxon>
        <taxon>Endopterygota</taxon>
        <taxon>Lepidoptera</taxon>
        <taxon>Glossata</taxon>
        <taxon>Ditrysia</taxon>
        <taxon>Tineoidea</taxon>
        <taxon>Psychidae</taxon>
        <taxon>Oiketicinae</taxon>
        <taxon>Eumeta</taxon>
    </lineage>
</organism>
<evidence type="ECO:0000313" key="2">
    <source>
        <dbReference type="Proteomes" id="UP000299102"/>
    </source>
</evidence>
<evidence type="ECO:0000313" key="1">
    <source>
        <dbReference type="EMBL" id="GBP49916.1"/>
    </source>
</evidence>
<dbReference type="EMBL" id="BGZK01000554">
    <property type="protein sequence ID" value="GBP49916.1"/>
    <property type="molecule type" value="Genomic_DNA"/>
</dbReference>
<dbReference type="AlphaFoldDB" id="A0A4C1WES0"/>
<dbReference type="OrthoDB" id="7382669at2759"/>
<sequence length="109" mass="12225">MESGVKLYSAVLFDDGLPARPGSRGSLRRRRVQEDDFLYTGFNSRSKLLESHPLDFLLRELGDLGVYMQVFADDVVFIFFGQLASVLEAETNWALAPIWAIKIEAIGIS</sequence>
<gene>
    <name evidence="1" type="ORF">EVAR_29529_1</name>
</gene>
<comment type="caution">
    <text evidence="1">The sequence shown here is derived from an EMBL/GenBank/DDBJ whole genome shotgun (WGS) entry which is preliminary data.</text>
</comment>
<protein>
    <recommendedName>
        <fullName evidence="3">Reverse transcriptase domain-containing protein</fullName>
    </recommendedName>
</protein>
<accession>A0A4C1WES0</accession>
<name>A0A4C1WES0_EUMVA</name>
<dbReference type="Proteomes" id="UP000299102">
    <property type="component" value="Unassembled WGS sequence"/>
</dbReference>
<proteinExistence type="predicted"/>
<keyword evidence="2" id="KW-1185">Reference proteome</keyword>
<reference evidence="1 2" key="1">
    <citation type="journal article" date="2019" name="Commun. Biol.">
        <title>The bagworm genome reveals a unique fibroin gene that provides high tensile strength.</title>
        <authorList>
            <person name="Kono N."/>
            <person name="Nakamura H."/>
            <person name="Ohtoshi R."/>
            <person name="Tomita M."/>
            <person name="Numata K."/>
            <person name="Arakawa K."/>
        </authorList>
    </citation>
    <scope>NUCLEOTIDE SEQUENCE [LARGE SCALE GENOMIC DNA]</scope>
</reference>